<accession>A0A1X6NAA9</accession>
<dbReference type="OrthoDB" id="2678231at2759"/>
<dbReference type="RefSeq" id="XP_024342379.1">
    <property type="nucleotide sequence ID" value="XM_024484474.1"/>
</dbReference>
<dbReference type="EMBL" id="KZ110593">
    <property type="protein sequence ID" value="OSX65585.1"/>
    <property type="molecule type" value="Genomic_DNA"/>
</dbReference>
<dbReference type="AlphaFoldDB" id="A0A1X6NAA9"/>
<proteinExistence type="predicted"/>
<dbReference type="Proteomes" id="UP000194127">
    <property type="component" value="Unassembled WGS sequence"/>
</dbReference>
<organism evidence="2 3">
    <name type="scientific">Postia placenta MAD-698-R-SB12</name>
    <dbReference type="NCBI Taxonomy" id="670580"/>
    <lineage>
        <taxon>Eukaryota</taxon>
        <taxon>Fungi</taxon>
        <taxon>Dikarya</taxon>
        <taxon>Basidiomycota</taxon>
        <taxon>Agaricomycotina</taxon>
        <taxon>Agaricomycetes</taxon>
        <taxon>Polyporales</taxon>
        <taxon>Adustoporiaceae</taxon>
        <taxon>Rhodonia</taxon>
    </lineage>
</organism>
<evidence type="ECO:0000256" key="1">
    <source>
        <dbReference type="SAM" id="MobiDB-lite"/>
    </source>
</evidence>
<feature type="compositionally biased region" description="Polar residues" evidence="1">
    <location>
        <begin position="1"/>
        <end position="10"/>
    </location>
</feature>
<evidence type="ECO:0000313" key="3">
    <source>
        <dbReference type="Proteomes" id="UP000194127"/>
    </source>
</evidence>
<feature type="region of interest" description="Disordered" evidence="1">
    <location>
        <begin position="1"/>
        <end position="24"/>
    </location>
</feature>
<keyword evidence="3" id="KW-1185">Reference proteome</keyword>
<name>A0A1X6NAA9_9APHY</name>
<dbReference type="GeneID" id="36329423"/>
<sequence length="300" mass="33970">MVRQQTNRVQKLSPLASRPQKASTARYIRARQKSPLAAIHPSARDVRTRLQSTNTNRFLKTRSQLATICEEEGEEEEPFDRGFDPYRELHAFERDEERSRRRHGGEQDELMDWDDESTLVALLQESAPGEDEEEDLAQLANRLRAPMAAQGAIMKKYLADTLVPVLTRVKEVHGLLEDKVDLAFGAGILTFDEVCKKVEAMALRDEDDLKTAYTDAQQAYTRRDALWIGHLLTDHLAWLVIVAERAKATLEALPAELEVVIAQLERRSKDLDKDSGAASKQKMLMGLLDKLMLVYLTQSG</sequence>
<reference evidence="2 3" key="1">
    <citation type="submission" date="2017-04" db="EMBL/GenBank/DDBJ databases">
        <title>Genome Sequence of the Model Brown-Rot Fungus Postia placenta SB12.</title>
        <authorList>
            <consortium name="DOE Joint Genome Institute"/>
            <person name="Gaskell J."/>
            <person name="Kersten P."/>
            <person name="Larrondo L.F."/>
            <person name="Canessa P."/>
            <person name="Martinez D."/>
            <person name="Hibbett D."/>
            <person name="Schmoll M."/>
            <person name="Kubicek C.P."/>
            <person name="Martinez A.T."/>
            <person name="Yadav J."/>
            <person name="Master E."/>
            <person name="Magnuson J.K."/>
            <person name="James T."/>
            <person name="Yaver D."/>
            <person name="Berka R."/>
            <person name="Labutti K."/>
            <person name="Lipzen A."/>
            <person name="Aerts A."/>
            <person name="Barry K."/>
            <person name="Henrissat B."/>
            <person name="Blanchette R."/>
            <person name="Grigoriev I."/>
            <person name="Cullen D."/>
        </authorList>
    </citation>
    <scope>NUCLEOTIDE SEQUENCE [LARGE SCALE GENOMIC DNA]</scope>
    <source>
        <strain evidence="2 3">MAD-698-R-SB12</strain>
    </source>
</reference>
<protein>
    <submittedName>
        <fullName evidence="2">Uncharacterized protein</fullName>
    </submittedName>
</protein>
<evidence type="ECO:0000313" key="2">
    <source>
        <dbReference type="EMBL" id="OSX65585.1"/>
    </source>
</evidence>
<gene>
    <name evidence="2" type="ORF">POSPLADRAFT_1134427</name>
</gene>